<organism evidence="1 2">
    <name type="scientific">Lecanicillium saksenae</name>
    <dbReference type="NCBI Taxonomy" id="468837"/>
    <lineage>
        <taxon>Eukaryota</taxon>
        <taxon>Fungi</taxon>
        <taxon>Dikarya</taxon>
        <taxon>Ascomycota</taxon>
        <taxon>Pezizomycotina</taxon>
        <taxon>Sordariomycetes</taxon>
        <taxon>Hypocreomycetidae</taxon>
        <taxon>Hypocreales</taxon>
        <taxon>Cordycipitaceae</taxon>
        <taxon>Lecanicillium</taxon>
    </lineage>
</organism>
<sequence length="204" mass="23511">MATTSENEARKDRIISHMNRDHTREMTNYLRHYNSLTKRQATNPSLRDISLDTMHIRAGGFNHEMDAVSRKSLGISDITVTTYLPPRGADWLVLFGVTFYFVSAAYLPWLVPGSTAWTILDKGFPGGAAMFRWLVKILFVPVLGIHVVECYLLDSLRLSRHNVDRFTLTWLMWQASCFLEGLPSWRRFDAHVAEKQKQKDAKKH</sequence>
<proteinExistence type="predicted"/>
<accession>A0ACC1QJY9</accession>
<protein>
    <submittedName>
        <fullName evidence="1">Uncharacterized protein</fullName>
    </submittedName>
</protein>
<name>A0ACC1QJY9_9HYPO</name>
<comment type="caution">
    <text evidence="1">The sequence shown here is derived from an EMBL/GenBank/DDBJ whole genome shotgun (WGS) entry which is preliminary data.</text>
</comment>
<reference evidence="1" key="1">
    <citation type="submission" date="2022-07" db="EMBL/GenBank/DDBJ databases">
        <title>Genome Sequence of Lecanicillium saksenae.</title>
        <authorList>
            <person name="Buettner E."/>
        </authorList>
    </citation>
    <scope>NUCLEOTIDE SEQUENCE</scope>
    <source>
        <strain evidence="1">VT-O1</strain>
    </source>
</reference>
<evidence type="ECO:0000313" key="2">
    <source>
        <dbReference type="Proteomes" id="UP001148737"/>
    </source>
</evidence>
<keyword evidence="2" id="KW-1185">Reference proteome</keyword>
<evidence type="ECO:0000313" key="1">
    <source>
        <dbReference type="EMBL" id="KAJ3476521.1"/>
    </source>
</evidence>
<dbReference type="EMBL" id="JANAKD010001785">
    <property type="protein sequence ID" value="KAJ3476521.1"/>
    <property type="molecule type" value="Genomic_DNA"/>
</dbReference>
<dbReference type="Proteomes" id="UP001148737">
    <property type="component" value="Unassembled WGS sequence"/>
</dbReference>
<gene>
    <name evidence="1" type="ORF">NLG97_g9105</name>
</gene>